<keyword evidence="3" id="KW-0472">Membrane</keyword>
<feature type="transmembrane region" description="Helical" evidence="3">
    <location>
        <begin position="38"/>
        <end position="57"/>
    </location>
</feature>
<protein>
    <submittedName>
        <fullName evidence="4">Uncharacterized protein</fullName>
    </submittedName>
</protein>
<dbReference type="InterPro" id="IPR022275">
    <property type="entry name" value="NHPM_bacteriocin_SS_HylD"/>
</dbReference>
<proteinExistence type="predicted"/>
<gene>
    <name evidence="4" type="ORF">METZ01_LOCUS124044</name>
</gene>
<dbReference type="PANTHER" id="PTHR30386:SF28">
    <property type="entry name" value="EXPORTED PROTEIN"/>
    <property type="match status" value="1"/>
</dbReference>
<accession>A0A381Y2V5</accession>
<organism evidence="4">
    <name type="scientific">marine metagenome</name>
    <dbReference type="NCBI Taxonomy" id="408172"/>
    <lineage>
        <taxon>unclassified sequences</taxon>
        <taxon>metagenomes</taxon>
        <taxon>ecological metagenomes</taxon>
    </lineage>
</organism>
<evidence type="ECO:0000256" key="3">
    <source>
        <dbReference type="SAM" id="Phobius"/>
    </source>
</evidence>
<dbReference type="PANTHER" id="PTHR30386">
    <property type="entry name" value="MEMBRANE FUSION SUBUNIT OF EMRAB-TOLC MULTIDRUG EFFLUX PUMP"/>
    <property type="match status" value="1"/>
</dbReference>
<dbReference type="Gene3D" id="2.40.50.100">
    <property type="match status" value="1"/>
</dbReference>
<dbReference type="AlphaFoldDB" id="A0A381Y2V5"/>
<reference evidence="4" key="1">
    <citation type="submission" date="2018-05" db="EMBL/GenBank/DDBJ databases">
        <authorList>
            <person name="Lanie J.A."/>
            <person name="Ng W.-L."/>
            <person name="Kazmierczak K.M."/>
            <person name="Andrzejewski T.M."/>
            <person name="Davidsen T.M."/>
            <person name="Wayne K.J."/>
            <person name="Tettelin H."/>
            <person name="Glass J.I."/>
            <person name="Rusch D."/>
            <person name="Podicherti R."/>
            <person name="Tsui H.-C.T."/>
            <person name="Winkler M.E."/>
        </authorList>
    </citation>
    <scope>NUCLEOTIDE SEQUENCE</scope>
</reference>
<dbReference type="SUPFAM" id="SSF51230">
    <property type="entry name" value="Single hybrid motif"/>
    <property type="match status" value="1"/>
</dbReference>
<keyword evidence="3" id="KW-0812">Transmembrane</keyword>
<name>A0A381Y2V5_9ZZZZ</name>
<dbReference type="PRINTS" id="PR01490">
    <property type="entry name" value="RTXTOXIND"/>
</dbReference>
<evidence type="ECO:0000256" key="2">
    <source>
        <dbReference type="SAM" id="MobiDB-lite"/>
    </source>
</evidence>
<dbReference type="NCBIfam" id="TIGR03794">
    <property type="entry name" value="NHLM_micro_HlyD"/>
    <property type="match status" value="1"/>
</dbReference>
<dbReference type="InterPro" id="IPR050739">
    <property type="entry name" value="MFP"/>
</dbReference>
<dbReference type="InterPro" id="IPR011053">
    <property type="entry name" value="Single_hybrid_motif"/>
</dbReference>
<evidence type="ECO:0000256" key="1">
    <source>
        <dbReference type="SAM" id="Coils"/>
    </source>
</evidence>
<sequence length="456" mass="50463">MAQTEIDRSKLFRKAALDRLSSPEEIDVVMKIVRPRTWIATTAVAMALLAVVVWSIVGTIPTTVRAQGILIKTGGLFDIVAPASGPVAEFLVSEGDRVEDGQLVARLEQPELQARLANERQALEELLAQYEGLEAFTRTNLGLQTETLALQTETLALRQEAFQLQRNTLEETIVFSEQRLLALEEQLQNEETLLARGLITNRTVLQTRQEYYLTSDAIEQARNELQQLDVSGKQTTSERYSLTSSQQERTVQQEQHLENSRLAISQQERAILLLEERLVYETEVKSPGPGRVLEVQAKRGDLVSIGRPMVSLQPPGQNTDGLQAVIYVPPIDGKFVTPDMNVQLSPFAAPREEFGFLLGKVQYVSEFPSTEAGMVNTLGNPTLVQTLMGQGAPFAVYASLVVDDRPDNPSGFAWSSPRGQEIAVNSGTLCNVTITVSERRPLELVMPFFRKVTGVS</sequence>
<feature type="region of interest" description="Disordered" evidence="2">
    <location>
        <begin position="229"/>
        <end position="250"/>
    </location>
</feature>
<keyword evidence="1" id="KW-0175">Coiled coil</keyword>
<dbReference type="EMBL" id="UINC01017238">
    <property type="protein sequence ID" value="SVA71190.1"/>
    <property type="molecule type" value="Genomic_DNA"/>
</dbReference>
<feature type="coiled-coil region" evidence="1">
    <location>
        <begin position="109"/>
        <end position="136"/>
    </location>
</feature>
<feature type="coiled-coil region" evidence="1">
    <location>
        <begin position="166"/>
        <end position="193"/>
    </location>
</feature>
<keyword evidence="3" id="KW-1133">Transmembrane helix</keyword>
<evidence type="ECO:0000313" key="4">
    <source>
        <dbReference type="EMBL" id="SVA71190.1"/>
    </source>
</evidence>